<sequence length="26" mass="2854">MLIKIRDSDEPGSILGAIFNFFPADS</sequence>
<feature type="non-terminal residue" evidence="1">
    <location>
        <position position="26"/>
    </location>
</feature>
<evidence type="ECO:0000313" key="1">
    <source>
        <dbReference type="EMBL" id="SVB17742.1"/>
    </source>
</evidence>
<protein>
    <submittedName>
        <fullName evidence="1">Uncharacterized protein</fullName>
    </submittedName>
</protein>
<name>A0A382BW50_9ZZZZ</name>
<reference evidence="1" key="1">
    <citation type="submission" date="2018-05" db="EMBL/GenBank/DDBJ databases">
        <authorList>
            <person name="Lanie J.A."/>
            <person name="Ng W.-L."/>
            <person name="Kazmierczak K.M."/>
            <person name="Andrzejewski T.M."/>
            <person name="Davidsen T.M."/>
            <person name="Wayne K.J."/>
            <person name="Tettelin H."/>
            <person name="Glass J.I."/>
            <person name="Rusch D."/>
            <person name="Podicherti R."/>
            <person name="Tsui H.-C.T."/>
            <person name="Winkler M.E."/>
        </authorList>
    </citation>
    <scope>NUCLEOTIDE SEQUENCE</scope>
</reference>
<organism evidence="1">
    <name type="scientific">marine metagenome</name>
    <dbReference type="NCBI Taxonomy" id="408172"/>
    <lineage>
        <taxon>unclassified sequences</taxon>
        <taxon>metagenomes</taxon>
        <taxon>ecological metagenomes</taxon>
    </lineage>
</organism>
<proteinExistence type="predicted"/>
<dbReference type="AlphaFoldDB" id="A0A382BW50"/>
<gene>
    <name evidence="1" type="ORF">METZ01_LOCUS170596</name>
</gene>
<dbReference type="EMBL" id="UINC01031539">
    <property type="protein sequence ID" value="SVB17742.1"/>
    <property type="molecule type" value="Genomic_DNA"/>
</dbReference>
<accession>A0A382BW50</accession>